<accession>A4SZI6</accession>
<dbReference type="GeneID" id="31482076"/>
<evidence type="ECO:0000313" key="2">
    <source>
        <dbReference type="Proteomes" id="UP000000231"/>
    </source>
</evidence>
<protein>
    <submittedName>
        <fullName evidence="1">Uncharacterized protein</fullName>
    </submittedName>
</protein>
<dbReference type="EMBL" id="CP000655">
    <property type="protein sequence ID" value="ABP34900.1"/>
    <property type="molecule type" value="Genomic_DNA"/>
</dbReference>
<proteinExistence type="predicted"/>
<dbReference type="AlphaFoldDB" id="A4SZI6"/>
<reference evidence="1 2" key="1">
    <citation type="journal article" date="2012" name="Stand. Genomic Sci.">
        <title>Complete genome sequence of Polynucleobacter necessarius subsp. asymbioticus type strain (QLW-P1DMWA-1(T)).</title>
        <authorList>
            <person name="Meincke L."/>
            <person name="Copeland A."/>
            <person name="Lapidus A."/>
            <person name="Lucas S."/>
            <person name="Berry K.W."/>
            <person name="Del Rio T.G."/>
            <person name="Hammon N."/>
            <person name="Dalin E."/>
            <person name="Tice H."/>
            <person name="Pitluck S."/>
            <person name="Richardson P."/>
            <person name="Bruce D."/>
            <person name="Goodwin L."/>
            <person name="Han C."/>
            <person name="Tapia R."/>
            <person name="Detter J.C."/>
            <person name="Schmutz J."/>
            <person name="Brettin T."/>
            <person name="Larimer F."/>
            <person name="Land M."/>
            <person name="Hauser L."/>
            <person name="Kyrpides N.C."/>
            <person name="Ivanova N."/>
            <person name="Goker M."/>
            <person name="Woyke T."/>
            <person name="Wu Q.L."/>
            <person name="Pockl M."/>
            <person name="Hahn M.W."/>
            <person name="Klenk H.P."/>
        </authorList>
    </citation>
    <scope>NUCLEOTIDE SEQUENCE [LARGE SCALE GENOMIC DNA]</scope>
    <source>
        <strain evidence="2">DSM 18221 / CIP 109841 / QLW-P1DMWA-1</strain>
    </source>
</reference>
<dbReference type="RefSeq" id="WP_011903523.1">
    <property type="nucleotide sequence ID" value="NC_009379.1"/>
</dbReference>
<sequence>MKTARLNTNAATSGNTAAALALANIVASKQQSFEAEAEILFCRQMQEVKEYYDSIKQRSDKEELLLMMLAELDGELEFAVDGDGEVTDECIVALFLTRKCTSLTDALVNAALATLQDDAVAVTH</sequence>
<keyword evidence="2" id="KW-1185">Reference proteome</keyword>
<dbReference type="Proteomes" id="UP000000231">
    <property type="component" value="Chromosome"/>
</dbReference>
<gene>
    <name evidence="1" type="ordered locus">Pnuc_1687</name>
</gene>
<dbReference type="KEGG" id="pnu:Pnuc_1687"/>
<name>A4SZI6_POLAQ</name>
<evidence type="ECO:0000313" key="1">
    <source>
        <dbReference type="EMBL" id="ABP34900.1"/>
    </source>
</evidence>
<dbReference type="HOGENOM" id="CLU_2001798_0_0_4"/>
<organism evidence="1 2">
    <name type="scientific">Polynucleobacter asymbioticus (strain DSM 18221 / CIP 109841 / QLW-P1DMWA-1)</name>
    <name type="common">Polynucleobacter necessarius subsp. asymbioticus</name>
    <dbReference type="NCBI Taxonomy" id="312153"/>
    <lineage>
        <taxon>Bacteria</taxon>
        <taxon>Pseudomonadati</taxon>
        <taxon>Pseudomonadota</taxon>
        <taxon>Betaproteobacteria</taxon>
        <taxon>Burkholderiales</taxon>
        <taxon>Burkholderiaceae</taxon>
        <taxon>Polynucleobacter</taxon>
    </lineage>
</organism>